<feature type="transmembrane region" description="Helical" evidence="1">
    <location>
        <begin position="6"/>
        <end position="24"/>
    </location>
</feature>
<dbReference type="InterPro" id="IPR052721">
    <property type="entry name" value="ET_Amicyanin"/>
</dbReference>
<evidence type="ECO:0000313" key="4">
    <source>
        <dbReference type="Proteomes" id="UP000217784"/>
    </source>
</evidence>
<dbReference type="OrthoDB" id="11836at2157"/>
<dbReference type="Proteomes" id="UP000217784">
    <property type="component" value="Unassembled WGS sequence"/>
</dbReference>
<keyword evidence="1" id="KW-1133">Transmembrane helix</keyword>
<dbReference type="SUPFAM" id="SSF49503">
    <property type="entry name" value="Cupredoxins"/>
    <property type="match status" value="1"/>
</dbReference>
<protein>
    <recommendedName>
        <fullName evidence="2">EfeO-type cupredoxin-like domain-containing protein</fullName>
    </recommendedName>
</protein>
<dbReference type="PANTHER" id="PTHR36507">
    <property type="entry name" value="BLL1555 PROTEIN"/>
    <property type="match status" value="1"/>
</dbReference>
<feature type="domain" description="EfeO-type cupredoxin-like" evidence="2">
    <location>
        <begin position="49"/>
        <end position="107"/>
    </location>
</feature>
<dbReference type="RefSeq" id="WP_069583694.1">
    <property type="nucleotide sequence ID" value="NZ_LMVM01000033.1"/>
</dbReference>
<gene>
    <name evidence="3" type="ORF">ASJ80_03000</name>
</gene>
<dbReference type="InterPro" id="IPR008972">
    <property type="entry name" value="Cupredoxin"/>
</dbReference>
<evidence type="ECO:0000256" key="1">
    <source>
        <dbReference type="SAM" id="Phobius"/>
    </source>
</evidence>
<name>A0A2A2H3N2_METBR</name>
<dbReference type="PANTHER" id="PTHR36507:SF1">
    <property type="entry name" value="BLL1555 PROTEIN"/>
    <property type="match status" value="1"/>
</dbReference>
<comment type="caution">
    <text evidence="3">The sequence shown here is derived from an EMBL/GenBank/DDBJ whole genome shotgun (WGS) entry which is preliminary data.</text>
</comment>
<evidence type="ECO:0000259" key="2">
    <source>
        <dbReference type="Pfam" id="PF13473"/>
    </source>
</evidence>
<accession>A0A2A2H3N2</accession>
<evidence type="ECO:0000313" key="3">
    <source>
        <dbReference type="EMBL" id="PAV03998.1"/>
    </source>
</evidence>
<proteinExistence type="predicted"/>
<dbReference type="Pfam" id="PF13473">
    <property type="entry name" value="Cupredoxin_1"/>
    <property type="match status" value="1"/>
</dbReference>
<dbReference type="Gene3D" id="2.60.40.420">
    <property type="entry name" value="Cupredoxins - blue copper proteins"/>
    <property type="match status" value="1"/>
</dbReference>
<dbReference type="AlphaFoldDB" id="A0A2A2H3N2"/>
<dbReference type="InterPro" id="IPR028096">
    <property type="entry name" value="EfeO_Cupredoxin"/>
</dbReference>
<keyword evidence="1" id="KW-0472">Membrane</keyword>
<reference evidence="3 4" key="1">
    <citation type="journal article" date="2017" name="BMC Genomics">
        <title>Genomic analysis of methanogenic archaea reveals a shift towards energy conservation.</title>
        <authorList>
            <person name="Gilmore S.P."/>
            <person name="Henske J.K."/>
            <person name="Sexton J.A."/>
            <person name="Solomon K.V."/>
            <person name="Seppala S."/>
            <person name="Yoo J.I."/>
            <person name="Huyett L.M."/>
            <person name="Pressman A."/>
            <person name="Cogan J.Z."/>
            <person name="Kivenson V."/>
            <person name="Peng X."/>
            <person name="Tan Y."/>
            <person name="Valentine D.L."/>
            <person name="O'Malley M.A."/>
        </authorList>
    </citation>
    <scope>NUCLEOTIDE SEQUENCE [LARGE SCALE GENOMIC DNA]</scope>
    <source>
        <strain evidence="3 4">M.o.H.</strain>
    </source>
</reference>
<sequence>MNSALIRIGIIFMVIGVISVSVCTQKSKLIQLLLEILHLNQPMHVTLGTMVRWTNQDNTPCKIVNDTGNFESPTLNKGDTFTYTFDKEGKYNYYDGLNSSIRGRVIVE</sequence>
<dbReference type="EMBL" id="LMVM01000033">
    <property type="protein sequence ID" value="PAV03998.1"/>
    <property type="molecule type" value="Genomic_DNA"/>
</dbReference>
<keyword evidence="1" id="KW-0812">Transmembrane</keyword>
<keyword evidence="4" id="KW-1185">Reference proteome</keyword>
<organism evidence="3 4">
    <name type="scientific">Methanobacterium bryantii</name>
    <dbReference type="NCBI Taxonomy" id="2161"/>
    <lineage>
        <taxon>Archaea</taxon>
        <taxon>Methanobacteriati</taxon>
        <taxon>Methanobacteriota</taxon>
        <taxon>Methanomada group</taxon>
        <taxon>Methanobacteria</taxon>
        <taxon>Methanobacteriales</taxon>
        <taxon>Methanobacteriaceae</taxon>
        <taxon>Methanobacterium</taxon>
    </lineage>
</organism>